<evidence type="ECO:0000313" key="2">
    <source>
        <dbReference type="Proteomes" id="UP000054217"/>
    </source>
</evidence>
<sequence length="230" mass="25799">MLRVLDLSDSSHDLQHRPLGADVGHESVSRRMKHGAVKFFSDMFGLESLKKYVGQITFFERLPLIVEARPCSEISAGAACLVAPPSWNPFKSRAAQSPSPEIVLLDKCKAFDKLIESGRYLVPKQRARCEVQSISQTLSFGLLEHIYTAILDASRGETHSIQDTIYSRQVDVHSVLQEIKALRMMLDATDDEDKQLTLEEDITGKARLSSNHNISRVIFYLLVDPLAFLV</sequence>
<keyword evidence="2" id="KW-1185">Reference proteome</keyword>
<dbReference type="AlphaFoldDB" id="A0A0C3N6A5"/>
<dbReference type="EMBL" id="KN832043">
    <property type="protein sequence ID" value="KIN96599.1"/>
    <property type="molecule type" value="Genomic_DNA"/>
</dbReference>
<gene>
    <name evidence="1" type="ORF">M404DRAFT_1006615</name>
</gene>
<proteinExistence type="predicted"/>
<name>A0A0C3N6A5_PISTI</name>
<dbReference type="Proteomes" id="UP000054217">
    <property type="component" value="Unassembled WGS sequence"/>
</dbReference>
<protein>
    <submittedName>
        <fullName evidence="1">Uncharacterized protein</fullName>
    </submittedName>
</protein>
<dbReference type="InParanoid" id="A0A0C3N6A5"/>
<evidence type="ECO:0000313" key="1">
    <source>
        <dbReference type="EMBL" id="KIN96599.1"/>
    </source>
</evidence>
<dbReference type="HOGENOM" id="CLU_1205190_0_0_1"/>
<reference evidence="2" key="2">
    <citation type="submission" date="2015-01" db="EMBL/GenBank/DDBJ databases">
        <title>Evolutionary Origins and Diversification of the Mycorrhizal Mutualists.</title>
        <authorList>
            <consortium name="DOE Joint Genome Institute"/>
            <consortium name="Mycorrhizal Genomics Consortium"/>
            <person name="Kohler A."/>
            <person name="Kuo A."/>
            <person name="Nagy L.G."/>
            <person name="Floudas D."/>
            <person name="Copeland A."/>
            <person name="Barry K.W."/>
            <person name="Cichocki N."/>
            <person name="Veneault-Fourrey C."/>
            <person name="LaButti K."/>
            <person name="Lindquist E.A."/>
            <person name="Lipzen A."/>
            <person name="Lundell T."/>
            <person name="Morin E."/>
            <person name="Murat C."/>
            <person name="Riley R."/>
            <person name="Ohm R."/>
            <person name="Sun H."/>
            <person name="Tunlid A."/>
            <person name="Henrissat B."/>
            <person name="Grigoriev I.V."/>
            <person name="Hibbett D.S."/>
            <person name="Martin F."/>
        </authorList>
    </citation>
    <scope>NUCLEOTIDE SEQUENCE [LARGE SCALE GENOMIC DNA]</scope>
    <source>
        <strain evidence="2">Marx 270</strain>
    </source>
</reference>
<organism evidence="1 2">
    <name type="scientific">Pisolithus tinctorius Marx 270</name>
    <dbReference type="NCBI Taxonomy" id="870435"/>
    <lineage>
        <taxon>Eukaryota</taxon>
        <taxon>Fungi</taxon>
        <taxon>Dikarya</taxon>
        <taxon>Basidiomycota</taxon>
        <taxon>Agaricomycotina</taxon>
        <taxon>Agaricomycetes</taxon>
        <taxon>Agaricomycetidae</taxon>
        <taxon>Boletales</taxon>
        <taxon>Sclerodermatineae</taxon>
        <taxon>Pisolithaceae</taxon>
        <taxon>Pisolithus</taxon>
    </lineage>
</organism>
<accession>A0A0C3N6A5</accession>
<dbReference type="OrthoDB" id="10367024at2759"/>
<reference evidence="1 2" key="1">
    <citation type="submission" date="2014-04" db="EMBL/GenBank/DDBJ databases">
        <authorList>
            <consortium name="DOE Joint Genome Institute"/>
            <person name="Kuo A."/>
            <person name="Kohler A."/>
            <person name="Costa M.D."/>
            <person name="Nagy L.G."/>
            <person name="Floudas D."/>
            <person name="Copeland A."/>
            <person name="Barry K.W."/>
            <person name="Cichocki N."/>
            <person name="Veneault-Fourrey C."/>
            <person name="LaButti K."/>
            <person name="Lindquist E.A."/>
            <person name="Lipzen A."/>
            <person name="Lundell T."/>
            <person name="Morin E."/>
            <person name="Murat C."/>
            <person name="Sun H."/>
            <person name="Tunlid A."/>
            <person name="Henrissat B."/>
            <person name="Grigoriev I.V."/>
            <person name="Hibbett D.S."/>
            <person name="Martin F."/>
            <person name="Nordberg H.P."/>
            <person name="Cantor M.N."/>
            <person name="Hua S.X."/>
        </authorList>
    </citation>
    <scope>NUCLEOTIDE SEQUENCE [LARGE SCALE GENOMIC DNA]</scope>
    <source>
        <strain evidence="1 2">Marx 270</strain>
    </source>
</reference>